<dbReference type="GO" id="GO:0034040">
    <property type="term" value="F:ATPase-coupled lipid transmembrane transporter activity"/>
    <property type="evidence" value="ECO:0007669"/>
    <property type="project" value="TreeGrafter"/>
</dbReference>
<evidence type="ECO:0000256" key="7">
    <source>
        <dbReference type="ARBA" id="ARBA00022989"/>
    </source>
</evidence>
<dbReference type="PANTHER" id="PTHR24221">
    <property type="entry name" value="ATP-BINDING CASSETTE SUB-FAMILY B"/>
    <property type="match status" value="1"/>
</dbReference>
<dbReference type="InterPro" id="IPR027417">
    <property type="entry name" value="P-loop_NTPase"/>
</dbReference>
<dbReference type="Pfam" id="PF00005">
    <property type="entry name" value="ABC_tran"/>
    <property type="match status" value="1"/>
</dbReference>
<dbReference type="GO" id="GO:0016887">
    <property type="term" value="F:ATP hydrolysis activity"/>
    <property type="evidence" value="ECO:0007669"/>
    <property type="project" value="InterPro"/>
</dbReference>
<comment type="caution">
    <text evidence="12">The sequence shown here is derived from an EMBL/GenBank/DDBJ whole genome shotgun (WGS) entry which is preliminary data.</text>
</comment>
<dbReference type="InterPro" id="IPR011527">
    <property type="entry name" value="ABC1_TM_dom"/>
</dbReference>
<evidence type="ECO:0000256" key="5">
    <source>
        <dbReference type="ARBA" id="ARBA00022741"/>
    </source>
</evidence>
<dbReference type="Gene3D" id="1.20.1560.10">
    <property type="entry name" value="ABC transporter type 1, transmembrane domain"/>
    <property type="match status" value="1"/>
</dbReference>
<feature type="domain" description="ABC transmembrane type-1" evidence="11">
    <location>
        <begin position="30"/>
        <end position="323"/>
    </location>
</feature>
<dbReference type="Gene3D" id="3.40.50.300">
    <property type="entry name" value="P-loop containing nucleotide triphosphate hydrolases"/>
    <property type="match status" value="1"/>
</dbReference>
<dbReference type="GO" id="GO:0005886">
    <property type="term" value="C:plasma membrane"/>
    <property type="evidence" value="ECO:0007669"/>
    <property type="project" value="UniProtKB-SubCell"/>
</dbReference>
<dbReference type="InterPro" id="IPR003439">
    <property type="entry name" value="ABC_transporter-like_ATP-bd"/>
</dbReference>
<feature type="transmembrane region" description="Helical" evidence="9">
    <location>
        <begin position="186"/>
        <end position="205"/>
    </location>
</feature>
<evidence type="ECO:0000259" key="10">
    <source>
        <dbReference type="PROSITE" id="PS50893"/>
    </source>
</evidence>
<dbReference type="AlphaFoldDB" id="A0A2U2XC02"/>
<dbReference type="PROSITE" id="PS50893">
    <property type="entry name" value="ABC_TRANSPORTER_2"/>
    <property type="match status" value="1"/>
</dbReference>
<evidence type="ECO:0000256" key="1">
    <source>
        <dbReference type="ARBA" id="ARBA00004651"/>
    </source>
</evidence>
<keyword evidence="8 9" id="KW-0472">Membrane</keyword>
<dbReference type="RefSeq" id="WP_109359727.1">
    <property type="nucleotide sequence ID" value="NZ_QFRJ01000007.1"/>
</dbReference>
<dbReference type="FunFam" id="3.40.50.300:FF:000299">
    <property type="entry name" value="ABC transporter ATP-binding protein/permease"/>
    <property type="match status" value="1"/>
</dbReference>
<dbReference type="EMBL" id="QFRJ01000007">
    <property type="protein sequence ID" value="PWH85325.1"/>
    <property type="molecule type" value="Genomic_DNA"/>
</dbReference>
<protein>
    <submittedName>
        <fullName evidence="12">ABC transporter ATP-binding protein</fullName>
    </submittedName>
</protein>
<keyword evidence="3" id="KW-1003">Cell membrane</keyword>
<dbReference type="InterPro" id="IPR003593">
    <property type="entry name" value="AAA+_ATPase"/>
</dbReference>
<dbReference type="InterPro" id="IPR017871">
    <property type="entry name" value="ABC_transporter-like_CS"/>
</dbReference>
<keyword evidence="5" id="KW-0547">Nucleotide-binding</keyword>
<feature type="transmembrane region" description="Helical" evidence="9">
    <location>
        <begin position="293"/>
        <end position="311"/>
    </location>
</feature>
<feature type="transmembrane region" description="Helical" evidence="9">
    <location>
        <begin position="162"/>
        <end position="180"/>
    </location>
</feature>
<proteinExistence type="predicted"/>
<dbReference type="OrthoDB" id="9760358at2"/>
<feature type="domain" description="ABC transporter" evidence="10">
    <location>
        <begin position="360"/>
        <end position="596"/>
    </location>
</feature>
<reference evidence="12 13" key="1">
    <citation type="submission" date="2018-05" db="EMBL/GenBank/DDBJ databases">
        <title>Brumimicrobium oceani sp. nov., isolated from coastal sediment.</title>
        <authorList>
            <person name="Kou Y."/>
        </authorList>
    </citation>
    <scope>NUCLEOTIDE SEQUENCE [LARGE SCALE GENOMIC DNA]</scope>
    <source>
        <strain evidence="12 13">C305</strain>
    </source>
</reference>
<evidence type="ECO:0000256" key="6">
    <source>
        <dbReference type="ARBA" id="ARBA00022840"/>
    </source>
</evidence>
<comment type="subcellular location">
    <subcellularLocation>
        <location evidence="1">Cell membrane</location>
        <topology evidence="1">Multi-pass membrane protein</topology>
    </subcellularLocation>
</comment>
<sequence length="599" mass="67128">MKTIKNFIKKYFSSFAYFYGYLSHRIFVMLFLSILIGVLDGLGLIMFLPLLQMTDGVSNHTADNLGGMGFIISTLEGVGLELNIRIALLLMFLFFILKGIISFYSLRYNVKIQQIFISSLRFKLTDLFTKYSYKHFVSADVGRIQNAFTAEISRVGIAYKGYLDSIQNLILVVVYTTFVFLIDWKFGLLVCVGGAGTSFLFRLFFKKTEQKSNEFTHSANTYTGAAMEYIYNFKYLKATGYLQAYASKLKKKISVVEGNNRQIGFLGAAVTAIKEPLAVGVVCLVVLLQVELIGGGVASILISLLFFYRALSSLMSFQNSYNDFLSVSGSLKNIITIEKELLENSDQKGIHIFNSFKDRISFKNVDYGYKESNGILKNLNIEILKNQTIAFVGESGSGKTTLVNLISGLLQANKGEVNIDGISFEELDFSSYQSKIGYIAQEPVIFNDSIFNNVTLWSEPTPENIDKFQDALKKASLLSFIERLPDKGETLLGNSGVNLSGGQKQRVSIARELFKDIDILILDEATSALDSETEKEIQVNIDEIKGRYTILIIAHRLSTIKNVDKIYLMDNGQIVGEGSFDDLINSNLRFKRMVELQDV</sequence>
<keyword evidence="7 9" id="KW-1133">Transmembrane helix</keyword>
<evidence type="ECO:0000313" key="12">
    <source>
        <dbReference type="EMBL" id="PWH85325.1"/>
    </source>
</evidence>
<name>A0A2U2XC02_9FLAO</name>
<dbReference type="PROSITE" id="PS00211">
    <property type="entry name" value="ABC_TRANSPORTER_1"/>
    <property type="match status" value="1"/>
</dbReference>
<evidence type="ECO:0000256" key="3">
    <source>
        <dbReference type="ARBA" id="ARBA00022475"/>
    </source>
</evidence>
<evidence type="ECO:0000256" key="9">
    <source>
        <dbReference type="SAM" id="Phobius"/>
    </source>
</evidence>
<dbReference type="InterPro" id="IPR039421">
    <property type="entry name" value="Type_1_exporter"/>
</dbReference>
<dbReference type="GO" id="GO:0005524">
    <property type="term" value="F:ATP binding"/>
    <property type="evidence" value="ECO:0007669"/>
    <property type="project" value="UniProtKB-KW"/>
</dbReference>
<evidence type="ECO:0000256" key="4">
    <source>
        <dbReference type="ARBA" id="ARBA00022692"/>
    </source>
</evidence>
<dbReference type="GO" id="GO:0140359">
    <property type="term" value="F:ABC-type transporter activity"/>
    <property type="evidence" value="ECO:0007669"/>
    <property type="project" value="InterPro"/>
</dbReference>
<evidence type="ECO:0000259" key="11">
    <source>
        <dbReference type="PROSITE" id="PS50929"/>
    </source>
</evidence>
<keyword evidence="4 9" id="KW-0812">Transmembrane</keyword>
<evidence type="ECO:0000256" key="2">
    <source>
        <dbReference type="ARBA" id="ARBA00022448"/>
    </source>
</evidence>
<dbReference type="PANTHER" id="PTHR24221:SF654">
    <property type="entry name" value="ATP-BINDING CASSETTE SUB-FAMILY B MEMBER 6"/>
    <property type="match status" value="1"/>
</dbReference>
<keyword evidence="6 12" id="KW-0067">ATP-binding</keyword>
<dbReference type="Proteomes" id="UP000245370">
    <property type="component" value="Unassembled WGS sequence"/>
</dbReference>
<keyword evidence="13" id="KW-1185">Reference proteome</keyword>
<organism evidence="12 13">
    <name type="scientific">Brumimicrobium oceani</name>
    <dbReference type="NCBI Taxonomy" id="2100725"/>
    <lineage>
        <taxon>Bacteria</taxon>
        <taxon>Pseudomonadati</taxon>
        <taxon>Bacteroidota</taxon>
        <taxon>Flavobacteriia</taxon>
        <taxon>Flavobacteriales</taxon>
        <taxon>Crocinitomicaceae</taxon>
        <taxon>Brumimicrobium</taxon>
    </lineage>
</organism>
<evidence type="ECO:0000313" key="13">
    <source>
        <dbReference type="Proteomes" id="UP000245370"/>
    </source>
</evidence>
<feature type="transmembrane region" description="Helical" evidence="9">
    <location>
        <begin position="26"/>
        <end position="51"/>
    </location>
</feature>
<dbReference type="SUPFAM" id="SSF52540">
    <property type="entry name" value="P-loop containing nucleoside triphosphate hydrolases"/>
    <property type="match status" value="1"/>
</dbReference>
<accession>A0A2U2XC02</accession>
<reference evidence="12 13" key="2">
    <citation type="submission" date="2018-05" db="EMBL/GenBank/DDBJ databases">
        <authorList>
            <person name="Lanie J.A."/>
            <person name="Ng W.-L."/>
            <person name="Kazmierczak K.M."/>
            <person name="Andrzejewski T.M."/>
            <person name="Davidsen T.M."/>
            <person name="Wayne K.J."/>
            <person name="Tettelin H."/>
            <person name="Glass J.I."/>
            <person name="Rusch D."/>
            <person name="Podicherti R."/>
            <person name="Tsui H.-C.T."/>
            <person name="Winkler M.E."/>
        </authorList>
    </citation>
    <scope>NUCLEOTIDE SEQUENCE [LARGE SCALE GENOMIC DNA]</scope>
    <source>
        <strain evidence="12 13">C305</strain>
    </source>
</reference>
<dbReference type="PROSITE" id="PS50929">
    <property type="entry name" value="ABC_TM1F"/>
    <property type="match status" value="1"/>
</dbReference>
<dbReference type="SMART" id="SM00382">
    <property type="entry name" value="AAA"/>
    <property type="match status" value="1"/>
</dbReference>
<dbReference type="SUPFAM" id="SSF90123">
    <property type="entry name" value="ABC transporter transmembrane region"/>
    <property type="match status" value="1"/>
</dbReference>
<evidence type="ECO:0000256" key="8">
    <source>
        <dbReference type="ARBA" id="ARBA00023136"/>
    </source>
</evidence>
<feature type="transmembrane region" description="Helical" evidence="9">
    <location>
        <begin position="84"/>
        <end position="106"/>
    </location>
</feature>
<keyword evidence="2" id="KW-0813">Transport</keyword>
<gene>
    <name evidence="12" type="ORF">DIT68_10335</name>
</gene>
<dbReference type="InterPro" id="IPR036640">
    <property type="entry name" value="ABC1_TM_sf"/>
</dbReference>